<reference evidence="10" key="2">
    <citation type="journal article" date="2023" name="BMC Genomics">
        <title>Pest status, molecular evolution, and epigenetic factors derived from the genome assembly of Frankliniella fusca, a thysanopteran phytovirus vector.</title>
        <authorList>
            <person name="Catto M.A."/>
            <person name="Labadie P.E."/>
            <person name="Jacobson A.L."/>
            <person name="Kennedy G.G."/>
            <person name="Srinivasan R."/>
            <person name="Hunt B.G."/>
        </authorList>
    </citation>
    <scope>NUCLEOTIDE SEQUENCE</scope>
    <source>
        <strain evidence="10">PL_HMW_Pooled</strain>
    </source>
</reference>
<dbReference type="Gene3D" id="1.10.1280.10">
    <property type="entry name" value="Di-copper center containing domain from catechol oxidase"/>
    <property type="match status" value="1"/>
</dbReference>
<organism evidence="10 11">
    <name type="scientific">Frankliniella fusca</name>
    <dbReference type="NCBI Taxonomy" id="407009"/>
    <lineage>
        <taxon>Eukaryota</taxon>
        <taxon>Metazoa</taxon>
        <taxon>Ecdysozoa</taxon>
        <taxon>Arthropoda</taxon>
        <taxon>Hexapoda</taxon>
        <taxon>Insecta</taxon>
        <taxon>Pterygota</taxon>
        <taxon>Neoptera</taxon>
        <taxon>Paraneoptera</taxon>
        <taxon>Thysanoptera</taxon>
        <taxon>Terebrantia</taxon>
        <taxon>Thripoidea</taxon>
        <taxon>Thripidae</taxon>
        <taxon>Frankliniella</taxon>
    </lineage>
</organism>
<dbReference type="EMBL" id="JAHWGI010000383">
    <property type="protein sequence ID" value="KAK3914547.1"/>
    <property type="molecule type" value="Genomic_DNA"/>
</dbReference>
<evidence type="ECO:0000256" key="7">
    <source>
        <dbReference type="SAM" id="SignalP"/>
    </source>
</evidence>
<name>A0AAE1H4A5_9NEOP</name>
<comment type="caution">
    <text evidence="10">The sequence shown here is derived from an EMBL/GenBank/DDBJ whole genome shotgun (WGS) entry which is preliminary data.</text>
</comment>
<dbReference type="Pfam" id="PF00372">
    <property type="entry name" value="Hemocyanin_M"/>
    <property type="match status" value="1"/>
</dbReference>
<keyword evidence="11" id="KW-1185">Reference proteome</keyword>
<keyword evidence="5" id="KW-0186">Copper</keyword>
<evidence type="ECO:0000256" key="1">
    <source>
        <dbReference type="ARBA" id="ARBA00001973"/>
    </source>
</evidence>
<keyword evidence="4" id="KW-0560">Oxidoreductase</keyword>
<evidence type="ECO:0000256" key="2">
    <source>
        <dbReference type="ARBA" id="ARBA00009928"/>
    </source>
</evidence>
<dbReference type="InterPro" id="IPR036697">
    <property type="entry name" value="Hemocyanin_N_sf"/>
</dbReference>
<dbReference type="AlphaFoldDB" id="A0AAE1H4A5"/>
<dbReference type="InterPro" id="IPR000896">
    <property type="entry name" value="Hemocyanin/hexamerin_mid_dom"/>
</dbReference>
<dbReference type="GO" id="GO:0046872">
    <property type="term" value="F:metal ion binding"/>
    <property type="evidence" value="ECO:0007669"/>
    <property type="project" value="UniProtKB-KW"/>
</dbReference>
<dbReference type="InterPro" id="IPR005203">
    <property type="entry name" value="Hemocyanin_C"/>
</dbReference>
<accession>A0AAE1H4A5</accession>
<dbReference type="Gene3D" id="1.20.1370.10">
    <property type="entry name" value="Hemocyanin, N-terminal domain"/>
    <property type="match status" value="1"/>
</dbReference>
<feature type="chain" id="PRO_5042173717" evidence="7">
    <location>
        <begin position="30"/>
        <end position="734"/>
    </location>
</feature>
<sequence>MEKTVTLNRSAMCLLLAVCALSALAPVSARFALAPFKQVATTVTEADLLLLFHRPAEPVFTLRGLNRDAAFDVPVSYLPERYKAVATTLSATARGEGVRLIPIPELDMTQAELDFADIAEALPFRDGKYSRANPVQLGYAVRFQKFFEAANTNEEMLSRGVWARLHYHPEVVLDGWRGALSRRDGAQQGVQMPEQTQYLPEMYVDDKFFAKVREEMYVVPDGQRVVIPVIRNETQQNTGESKTWYWLEDPHLNIFHWRWHINYPPGEDDPEYVDRDRRGELFVYFHRQMIGRLNAERFANGVERLKPLDIHEPVAEAFFPKMTSLHQNRGYPGRQANTSLLAQVDAINNVDLWTSRYRQALTQKYMTMANGRQVKLDGLTGLDTIANALEANSLLSPNLDFYGTVHNQLHGIMGLAHDPNHDNYETISTMSVLATVRDTGFYRLHLHMDDLYEEYKVAYLQPYQTTDLQWQDVSINSLSVRSDVTKTLNELHTYWQETDLDLSLGLAFTPTGRAYGRFRHLQHEPFSYDIQVVNKGLQEVRAYVRIFLITVTDENGQPLDLDYQQHFAIEMDRFDATLEPGLNNIQRESTATPLTVDQDAIYSTQATFWGARRVNQCRCGWPQTLLVPRGNEAGITYKLFAMVTDYSQDKTPASANEICHDGWILCGVPGSDYYPDKRAMGFPFDRAFRPDVKTLDDFLTDNMKVQDIVVKFDDSRVDPPSALLPGEVSTSWMP</sequence>
<dbReference type="PANTHER" id="PTHR11511">
    <property type="entry name" value="LARVAL STORAGE PROTEIN/PHENOLOXIDASE"/>
    <property type="match status" value="1"/>
</dbReference>
<evidence type="ECO:0000256" key="6">
    <source>
        <dbReference type="ARBA" id="ARBA00023033"/>
    </source>
</evidence>
<dbReference type="PRINTS" id="PR00187">
    <property type="entry name" value="HAEMOCYANIN"/>
</dbReference>
<dbReference type="SUPFAM" id="SSF81296">
    <property type="entry name" value="E set domains"/>
    <property type="match status" value="1"/>
</dbReference>
<evidence type="ECO:0000256" key="3">
    <source>
        <dbReference type="ARBA" id="ARBA00022723"/>
    </source>
</evidence>
<keyword evidence="3" id="KW-0479">Metal-binding</keyword>
<dbReference type="Pfam" id="PF03723">
    <property type="entry name" value="Hemocyanin_C"/>
    <property type="match status" value="1"/>
</dbReference>
<dbReference type="GO" id="GO:0004503">
    <property type="term" value="F:tyrosinase activity"/>
    <property type="evidence" value="ECO:0007669"/>
    <property type="project" value="UniProtKB-ARBA"/>
</dbReference>
<evidence type="ECO:0000256" key="4">
    <source>
        <dbReference type="ARBA" id="ARBA00023002"/>
    </source>
</evidence>
<reference evidence="10" key="1">
    <citation type="submission" date="2021-07" db="EMBL/GenBank/DDBJ databases">
        <authorList>
            <person name="Catto M.A."/>
            <person name="Jacobson A."/>
            <person name="Kennedy G."/>
            <person name="Labadie P."/>
            <person name="Hunt B.G."/>
            <person name="Srinivasan R."/>
        </authorList>
    </citation>
    <scope>NUCLEOTIDE SEQUENCE</scope>
    <source>
        <strain evidence="10">PL_HMW_Pooled</strain>
        <tissue evidence="10">Head</tissue>
    </source>
</reference>
<dbReference type="InterPro" id="IPR014756">
    <property type="entry name" value="Ig_E-set"/>
</dbReference>
<dbReference type="PANTHER" id="PTHR11511:SF4">
    <property type="entry name" value="PHENOLOXIDASE 2-RELATED"/>
    <property type="match status" value="1"/>
</dbReference>
<dbReference type="Gene3D" id="2.60.40.1520">
    <property type="entry name" value="Hemocyanin, C-terminal domain"/>
    <property type="match status" value="1"/>
</dbReference>
<dbReference type="InterPro" id="IPR013788">
    <property type="entry name" value="Hemocyanin/hexamerin"/>
</dbReference>
<evidence type="ECO:0000259" key="8">
    <source>
        <dbReference type="Pfam" id="PF00372"/>
    </source>
</evidence>
<dbReference type="GO" id="GO:0006582">
    <property type="term" value="P:melanin metabolic process"/>
    <property type="evidence" value="ECO:0007669"/>
    <property type="project" value="UniProtKB-ARBA"/>
</dbReference>
<feature type="signal peptide" evidence="7">
    <location>
        <begin position="1"/>
        <end position="29"/>
    </location>
</feature>
<gene>
    <name evidence="10" type="ORF">KUF71_005343</name>
</gene>
<dbReference type="InterPro" id="IPR008922">
    <property type="entry name" value="Di-copper_centre_dom_sf"/>
</dbReference>
<dbReference type="InterPro" id="IPR037020">
    <property type="entry name" value="Hemocyanin_C_sf"/>
</dbReference>
<dbReference type="SUPFAM" id="SSF48050">
    <property type="entry name" value="Hemocyanin, N-terminal domain"/>
    <property type="match status" value="1"/>
</dbReference>
<protein>
    <submittedName>
        <fullName evidence="10">Phenoloxidase 2</fullName>
    </submittedName>
</protein>
<comment type="cofactor">
    <cofactor evidence="1">
        <name>Cu(2+)</name>
        <dbReference type="ChEBI" id="CHEBI:29036"/>
    </cofactor>
</comment>
<dbReference type="Proteomes" id="UP001219518">
    <property type="component" value="Unassembled WGS sequence"/>
</dbReference>
<evidence type="ECO:0000313" key="11">
    <source>
        <dbReference type="Proteomes" id="UP001219518"/>
    </source>
</evidence>
<evidence type="ECO:0000313" key="10">
    <source>
        <dbReference type="EMBL" id="KAK3914547.1"/>
    </source>
</evidence>
<proteinExistence type="inferred from homology"/>
<keyword evidence="7" id="KW-0732">Signal</keyword>
<dbReference type="SUPFAM" id="SSF48056">
    <property type="entry name" value="Di-copper centre-containing domain"/>
    <property type="match status" value="1"/>
</dbReference>
<keyword evidence="6" id="KW-0503">Monooxygenase</keyword>
<evidence type="ECO:0000256" key="5">
    <source>
        <dbReference type="ARBA" id="ARBA00023008"/>
    </source>
</evidence>
<feature type="domain" description="Hemocyanin middle" evidence="8">
    <location>
        <begin position="199"/>
        <end position="452"/>
    </location>
</feature>
<feature type="domain" description="Hemocyanin C-terminal" evidence="9">
    <location>
        <begin position="462"/>
        <end position="712"/>
    </location>
</feature>
<evidence type="ECO:0000259" key="9">
    <source>
        <dbReference type="Pfam" id="PF03723"/>
    </source>
</evidence>
<comment type="similarity">
    <text evidence="2">Belongs to the tyrosinase family.</text>
</comment>